<name>A0A8K0MT86_9ROSA</name>
<dbReference type="Proteomes" id="UP000796880">
    <property type="component" value="Unassembled WGS sequence"/>
</dbReference>
<gene>
    <name evidence="2" type="ORF">FNV43_RR02451</name>
</gene>
<dbReference type="AlphaFoldDB" id="A0A8K0MT86"/>
<keyword evidence="3" id="KW-1185">Reference proteome</keyword>
<protein>
    <submittedName>
        <fullName evidence="2">Uncharacterized protein</fullName>
    </submittedName>
</protein>
<evidence type="ECO:0000256" key="1">
    <source>
        <dbReference type="SAM" id="MobiDB-lite"/>
    </source>
</evidence>
<proteinExistence type="predicted"/>
<dbReference type="EMBL" id="VOIH02000001">
    <property type="protein sequence ID" value="KAF3457792.1"/>
    <property type="molecule type" value="Genomic_DNA"/>
</dbReference>
<sequence>MPENEATQEPKEKSMAENESSIVQSSLTKSADTTHIDSKKEENNELDIGVLGYKRLRKKGEKLKSPYVVNKNLRERLKNTLPVDHFNLMKPAPDDVVNAFASYMLKEPFEVISLGQYEPITYEFMQVMVKTAEWLTDAHLNIILWLIHIRMRLHPNLFNQKAAVFDTFFWVRYEWGIAYPEAKNVVEVDEKAYGGVGIDRSYDAIFLG</sequence>
<feature type="compositionally biased region" description="Polar residues" evidence="1">
    <location>
        <begin position="17"/>
        <end position="31"/>
    </location>
</feature>
<feature type="region of interest" description="Disordered" evidence="1">
    <location>
        <begin position="1"/>
        <end position="40"/>
    </location>
</feature>
<accession>A0A8K0MT86</accession>
<organism evidence="2 3">
    <name type="scientific">Rhamnella rubrinervis</name>
    <dbReference type="NCBI Taxonomy" id="2594499"/>
    <lineage>
        <taxon>Eukaryota</taxon>
        <taxon>Viridiplantae</taxon>
        <taxon>Streptophyta</taxon>
        <taxon>Embryophyta</taxon>
        <taxon>Tracheophyta</taxon>
        <taxon>Spermatophyta</taxon>
        <taxon>Magnoliopsida</taxon>
        <taxon>eudicotyledons</taxon>
        <taxon>Gunneridae</taxon>
        <taxon>Pentapetalae</taxon>
        <taxon>rosids</taxon>
        <taxon>fabids</taxon>
        <taxon>Rosales</taxon>
        <taxon>Rhamnaceae</taxon>
        <taxon>rhamnoid group</taxon>
        <taxon>Rhamneae</taxon>
        <taxon>Rhamnella</taxon>
    </lineage>
</organism>
<evidence type="ECO:0000313" key="2">
    <source>
        <dbReference type="EMBL" id="KAF3457792.1"/>
    </source>
</evidence>
<reference evidence="2" key="1">
    <citation type="submission" date="2020-03" db="EMBL/GenBank/DDBJ databases">
        <title>A high-quality chromosome-level genome assembly of a woody plant with both climbing and erect habits, Rhamnella rubrinervis.</title>
        <authorList>
            <person name="Lu Z."/>
            <person name="Yang Y."/>
            <person name="Zhu X."/>
            <person name="Sun Y."/>
        </authorList>
    </citation>
    <scope>NUCLEOTIDE SEQUENCE</scope>
    <source>
        <strain evidence="2">BYM</strain>
        <tissue evidence="2">Leaf</tissue>
    </source>
</reference>
<comment type="caution">
    <text evidence="2">The sequence shown here is derived from an EMBL/GenBank/DDBJ whole genome shotgun (WGS) entry which is preliminary data.</text>
</comment>
<evidence type="ECO:0000313" key="3">
    <source>
        <dbReference type="Proteomes" id="UP000796880"/>
    </source>
</evidence>